<keyword evidence="2" id="KW-1185">Reference proteome</keyword>
<protein>
    <submittedName>
        <fullName evidence="1">Uncharacterized protein</fullName>
    </submittedName>
</protein>
<organism evidence="1 2">
    <name type="scientific">Caerostris extrusa</name>
    <name type="common">Bark spider</name>
    <name type="synonym">Caerostris bankana</name>
    <dbReference type="NCBI Taxonomy" id="172846"/>
    <lineage>
        <taxon>Eukaryota</taxon>
        <taxon>Metazoa</taxon>
        <taxon>Ecdysozoa</taxon>
        <taxon>Arthropoda</taxon>
        <taxon>Chelicerata</taxon>
        <taxon>Arachnida</taxon>
        <taxon>Araneae</taxon>
        <taxon>Araneomorphae</taxon>
        <taxon>Entelegynae</taxon>
        <taxon>Araneoidea</taxon>
        <taxon>Araneidae</taxon>
        <taxon>Caerostris</taxon>
    </lineage>
</organism>
<reference evidence="1 2" key="1">
    <citation type="submission" date="2021-06" db="EMBL/GenBank/DDBJ databases">
        <title>Caerostris extrusa draft genome.</title>
        <authorList>
            <person name="Kono N."/>
            <person name="Arakawa K."/>
        </authorList>
    </citation>
    <scope>NUCLEOTIDE SEQUENCE [LARGE SCALE GENOMIC DNA]</scope>
</reference>
<dbReference type="EMBL" id="BPLR01003887">
    <property type="protein sequence ID" value="GIX89781.1"/>
    <property type="molecule type" value="Genomic_DNA"/>
</dbReference>
<name>A0AAV4P0P4_CAEEX</name>
<proteinExistence type="predicted"/>
<dbReference type="AlphaFoldDB" id="A0AAV4P0P4"/>
<accession>A0AAV4P0P4</accession>
<comment type="caution">
    <text evidence="1">The sequence shown here is derived from an EMBL/GenBank/DDBJ whole genome shotgun (WGS) entry which is preliminary data.</text>
</comment>
<sequence length="179" mass="19840">MKPGGATQQTTEWKQFKSKWWKSSQNATLSNRVVYKGLRARATTRSRPGKLLLVPAAWSDLNWRTEAGDERDHFECKNRFLSLICLPLLSSSEDQCESGFSTGISSIFPVASRSADSKCGPQARICKSVTEPLLARLERNINKSLVDQSSSIVLSRAGLVPPGFLKFICGNGRAHINRK</sequence>
<gene>
    <name evidence="1" type="ORF">CEXT_503181</name>
</gene>
<evidence type="ECO:0000313" key="2">
    <source>
        <dbReference type="Proteomes" id="UP001054945"/>
    </source>
</evidence>
<dbReference type="Proteomes" id="UP001054945">
    <property type="component" value="Unassembled WGS sequence"/>
</dbReference>
<evidence type="ECO:0000313" key="1">
    <source>
        <dbReference type="EMBL" id="GIX89781.1"/>
    </source>
</evidence>